<name>A0A2H4PG24_9CAUD</name>
<accession>A0A2H4PG24</accession>
<gene>
    <name evidence="1" type="ORF">SEA_ANAMIKA_45</name>
</gene>
<protein>
    <submittedName>
        <fullName evidence="1">Uncharacterized protein</fullName>
    </submittedName>
</protein>
<evidence type="ECO:0000313" key="2">
    <source>
        <dbReference type="Proteomes" id="UP000241469"/>
    </source>
</evidence>
<dbReference type="EMBL" id="MG099935">
    <property type="protein sequence ID" value="ATW61140.1"/>
    <property type="molecule type" value="Genomic_DNA"/>
</dbReference>
<evidence type="ECO:0000313" key="1">
    <source>
        <dbReference type="EMBL" id="ATW61140.1"/>
    </source>
</evidence>
<organism evidence="1 2">
    <name type="scientific">Gordonia phage Anamika</name>
    <dbReference type="NCBI Taxonomy" id="2047829"/>
    <lineage>
        <taxon>Viruses</taxon>
        <taxon>Duplodnaviria</taxon>
        <taxon>Heunggongvirae</taxon>
        <taxon>Uroviricota</taxon>
        <taxon>Caudoviricetes</taxon>
        <taxon>Woesvirus</taxon>
        <taxon>Woesvirus woes</taxon>
    </lineage>
</organism>
<sequence length="46" mass="5161">MVMGSGSADEGTVVKCPVCGSYWKRMKGWRQLGVFEIVRLIKMGRL</sequence>
<dbReference type="Proteomes" id="UP000241469">
    <property type="component" value="Segment"/>
</dbReference>
<reference evidence="1 2" key="1">
    <citation type="submission" date="2017-10" db="EMBL/GenBank/DDBJ databases">
        <authorList>
            <person name="Aull H.G."/>
            <person name="Holden M."/>
            <person name="Im S.J."/>
            <person name="Nair A."/>
            <person name="Venkatram C."/>
            <person name="Wyche K.A."/>
            <person name="Bortz R.L."/>
            <person name="Warner M.H."/>
            <person name="Garlena R.A."/>
            <person name="Russell D.A."/>
            <person name="Pope W.H."/>
            <person name="Jacobs-Sera D."/>
            <person name="Hendrix R.W."/>
            <person name="Hatfull G.F."/>
        </authorList>
    </citation>
    <scope>NUCLEOTIDE SEQUENCE [LARGE SCALE GENOMIC DNA]</scope>
</reference>
<proteinExistence type="predicted"/>